<dbReference type="AlphaFoldDB" id="A0A1H2T138"/>
<evidence type="ECO:0000313" key="5">
    <source>
        <dbReference type="Proteomes" id="UP000199675"/>
    </source>
</evidence>
<dbReference type="InterPro" id="IPR018976">
    <property type="entry name" value="Imelysin-like"/>
</dbReference>
<evidence type="ECO:0000259" key="3">
    <source>
        <dbReference type="Pfam" id="PF09375"/>
    </source>
</evidence>
<dbReference type="STRING" id="488533.SAMN04487960_102304"/>
<keyword evidence="2" id="KW-0732">Signal</keyword>
<dbReference type="RefSeq" id="WP_091811658.1">
    <property type="nucleotide sequence ID" value="NZ_FNNE01000002.1"/>
</dbReference>
<reference evidence="4 5" key="1">
    <citation type="submission" date="2016-10" db="EMBL/GenBank/DDBJ databases">
        <authorList>
            <person name="de Groot N.N."/>
        </authorList>
    </citation>
    <scope>NUCLEOTIDE SEQUENCE [LARGE SCALE GENOMIC DNA]</scope>
    <source>
        <strain evidence="4 5">CGMCC 1.7059</strain>
    </source>
</reference>
<name>A0A1H2T138_9GAMM</name>
<dbReference type="Pfam" id="PF09375">
    <property type="entry name" value="Peptidase_M75"/>
    <property type="match status" value="1"/>
</dbReference>
<dbReference type="GO" id="GO:0030313">
    <property type="term" value="C:cell envelope"/>
    <property type="evidence" value="ECO:0007669"/>
    <property type="project" value="UniProtKB-SubCell"/>
</dbReference>
<keyword evidence="5" id="KW-1185">Reference proteome</keyword>
<dbReference type="Gene3D" id="1.20.1420.20">
    <property type="entry name" value="M75 peptidase, HXXE motif"/>
    <property type="match status" value="1"/>
</dbReference>
<evidence type="ECO:0000313" key="4">
    <source>
        <dbReference type="EMBL" id="SDW37497.1"/>
    </source>
</evidence>
<sequence length="343" mass="37700">MAVSVRPLAIHFLAVSLASGSLASRADESRLRWHQDIAGGYRQLVDASSSLAEAATSYCAAPDNNRLSQVQHAWQAAFWSWQRVRFVDFGPIEHNSLAWQFQFWPDAKNLVASKVNHWLSQEGDLNSHSIAAASVAIQGFPALEYLLWDPRFQQTGQALPAERSCVLLTAISQHIVDNTDALASQWQAMAPFYESNERYTTATVQAAMTAIEVIRDRRLGAPMGLRGNDRRNPYQADAWRSETSLAAVRASLEGLQTLFLPGMNLELSMAGTPELQAKLTARFSETLANFDQLPDGMTALLAGEGYGKLQALYIDVELLEQLLTDDIATTLGIVRGFNASDGD</sequence>
<accession>A0A1H2T138</accession>
<dbReference type="InterPro" id="IPR034984">
    <property type="entry name" value="Imelysin-like_IPPA"/>
</dbReference>
<proteinExistence type="predicted"/>
<evidence type="ECO:0000256" key="2">
    <source>
        <dbReference type="ARBA" id="ARBA00022729"/>
    </source>
</evidence>
<dbReference type="CDD" id="cd14659">
    <property type="entry name" value="Imelysin-like_IPPA"/>
    <property type="match status" value="1"/>
</dbReference>
<evidence type="ECO:0000256" key="1">
    <source>
        <dbReference type="ARBA" id="ARBA00004196"/>
    </source>
</evidence>
<dbReference type="InterPro" id="IPR038352">
    <property type="entry name" value="Imelysin_sf"/>
</dbReference>
<organism evidence="4 5">
    <name type="scientific">Marinobacter mobilis</name>
    <dbReference type="NCBI Taxonomy" id="488533"/>
    <lineage>
        <taxon>Bacteria</taxon>
        <taxon>Pseudomonadati</taxon>
        <taxon>Pseudomonadota</taxon>
        <taxon>Gammaproteobacteria</taxon>
        <taxon>Pseudomonadales</taxon>
        <taxon>Marinobacteraceae</taxon>
        <taxon>Marinobacter</taxon>
    </lineage>
</organism>
<dbReference type="EMBL" id="FNNE01000002">
    <property type="protein sequence ID" value="SDW37497.1"/>
    <property type="molecule type" value="Genomic_DNA"/>
</dbReference>
<protein>
    <recommendedName>
        <fullName evidence="3">Imelysin-like domain-containing protein</fullName>
    </recommendedName>
</protein>
<dbReference type="OrthoDB" id="5729110at2"/>
<dbReference type="Proteomes" id="UP000199675">
    <property type="component" value="Unassembled WGS sequence"/>
</dbReference>
<comment type="subcellular location">
    <subcellularLocation>
        <location evidence="1">Cell envelope</location>
    </subcellularLocation>
</comment>
<feature type="domain" description="Imelysin-like" evidence="3">
    <location>
        <begin position="40"/>
        <end position="301"/>
    </location>
</feature>
<gene>
    <name evidence="4" type="ORF">SAMN04487960_102304</name>
</gene>